<dbReference type="GO" id="GO:0003677">
    <property type="term" value="F:DNA binding"/>
    <property type="evidence" value="ECO:0007669"/>
    <property type="project" value="UniProtKB-UniRule"/>
</dbReference>
<keyword evidence="8" id="KW-1185">Reference proteome</keyword>
<dbReference type="PRINTS" id="PR00053">
    <property type="entry name" value="FORKHEAD"/>
</dbReference>
<dbReference type="PANTHER" id="PTHR46262">
    <property type="entry name" value="FORKHEAD BOX PROTEIN BINIOU"/>
    <property type="match status" value="1"/>
</dbReference>
<reference evidence="7 8" key="1">
    <citation type="submission" date="2024-08" db="EMBL/GenBank/DDBJ databases">
        <title>Gnathostoma spinigerum genome.</title>
        <authorList>
            <person name="Gonzalez-Bertolin B."/>
            <person name="Monzon S."/>
            <person name="Zaballos A."/>
            <person name="Jimenez P."/>
            <person name="Dekumyoy P."/>
            <person name="Varona S."/>
            <person name="Cuesta I."/>
            <person name="Sumanam S."/>
            <person name="Adisakwattana P."/>
            <person name="Gasser R.B."/>
            <person name="Hernandez-Gonzalez A."/>
            <person name="Young N.D."/>
            <person name="Perteguer M.J."/>
        </authorList>
    </citation>
    <scope>NUCLEOTIDE SEQUENCE [LARGE SCALE GENOMIC DNA]</scope>
    <source>
        <strain evidence="7">AL3</strain>
        <tissue evidence="7">Liver</tissue>
    </source>
</reference>
<dbReference type="PANTHER" id="PTHR46262:SF2">
    <property type="entry name" value="FORKHEAD BOX PROTEIN BINIOU"/>
    <property type="match status" value="1"/>
</dbReference>
<protein>
    <recommendedName>
        <fullName evidence="6">Fork-head domain-containing protein</fullName>
    </recommendedName>
</protein>
<dbReference type="SUPFAM" id="SSF46785">
    <property type="entry name" value="Winged helix' DNA-binding domain"/>
    <property type="match status" value="1"/>
</dbReference>
<dbReference type="SMART" id="SM00339">
    <property type="entry name" value="FH"/>
    <property type="match status" value="1"/>
</dbReference>
<dbReference type="InterPro" id="IPR030456">
    <property type="entry name" value="TF_fork_head_CS_2"/>
</dbReference>
<dbReference type="FunFam" id="1.10.10.10:FF:000071">
    <property type="entry name" value="Forkhead box F1"/>
    <property type="match status" value="1"/>
</dbReference>
<evidence type="ECO:0000259" key="6">
    <source>
        <dbReference type="PROSITE" id="PS50039"/>
    </source>
</evidence>
<dbReference type="InterPro" id="IPR051770">
    <property type="entry name" value="Forkhead_box_regulator"/>
</dbReference>
<dbReference type="GO" id="GO:0001710">
    <property type="term" value="P:mesodermal cell fate commitment"/>
    <property type="evidence" value="ECO:0007669"/>
    <property type="project" value="UniProtKB-ARBA"/>
</dbReference>
<dbReference type="InterPro" id="IPR018122">
    <property type="entry name" value="TF_fork_head_CS_1"/>
</dbReference>
<dbReference type="Pfam" id="PF00250">
    <property type="entry name" value="Forkhead"/>
    <property type="match status" value="1"/>
</dbReference>
<keyword evidence="2 4" id="KW-0238">DNA-binding</keyword>
<feature type="domain" description="Fork-head" evidence="6">
    <location>
        <begin position="46"/>
        <end position="141"/>
    </location>
</feature>
<evidence type="ECO:0000256" key="2">
    <source>
        <dbReference type="ARBA" id="ARBA00023125"/>
    </source>
</evidence>
<dbReference type="InterPro" id="IPR001766">
    <property type="entry name" value="Fork_head_dom"/>
</dbReference>
<keyword evidence="3 4" id="KW-0539">Nucleus</keyword>
<feature type="compositionally biased region" description="Low complexity" evidence="5">
    <location>
        <begin position="7"/>
        <end position="16"/>
    </location>
</feature>
<dbReference type="PROSITE" id="PS00657">
    <property type="entry name" value="FORK_HEAD_1"/>
    <property type="match status" value="1"/>
</dbReference>
<evidence type="ECO:0000256" key="5">
    <source>
        <dbReference type="SAM" id="MobiDB-lite"/>
    </source>
</evidence>
<dbReference type="PROSITE" id="PS50039">
    <property type="entry name" value="FORK_HEAD_3"/>
    <property type="match status" value="1"/>
</dbReference>
<evidence type="ECO:0000313" key="7">
    <source>
        <dbReference type="EMBL" id="MFH4976883.1"/>
    </source>
</evidence>
<dbReference type="Proteomes" id="UP001608902">
    <property type="component" value="Unassembled WGS sequence"/>
</dbReference>
<evidence type="ECO:0000313" key="8">
    <source>
        <dbReference type="Proteomes" id="UP001608902"/>
    </source>
</evidence>
<evidence type="ECO:0000256" key="4">
    <source>
        <dbReference type="PROSITE-ProRule" id="PRU00089"/>
    </source>
</evidence>
<proteinExistence type="predicted"/>
<accession>A0ABD6EA18</accession>
<dbReference type="GO" id="GO:0005634">
    <property type="term" value="C:nucleus"/>
    <property type="evidence" value="ECO:0007669"/>
    <property type="project" value="UniProtKB-SubCell"/>
</dbReference>
<feature type="DNA-binding region" description="Fork-head" evidence="4">
    <location>
        <begin position="46"/>
        <end position="141"/>
    </location>
</feature>
<dbReference type="PROSITE" id="PS00658">
    <property type="entry name" value="FORK_HEAD_2"/>
    <property type="match status" value="1"/>
</dbReference>
<feature type="region of interest" description="Disordered" evidence="5">
    <location>
        <begin position="1"/>
        <end position="45"/>
    </location>
</feature>
<dbReference type="InterPro" id="IPR036388">
    <property type="entry name" value="WH-like_DNA-bd_sf"/>
</dbReference>
<dbReference type="Gene3D" id="1.10.10.10">
    <property type="entry name" value="Winged helix-like DNA-binding domain superfamily/Winged helix DNA-binding domain"/>
    <property type="match status" value="1"/>
</dbReference>
<comment type="subcellular location">
    <subcellularLocation>
        <location evidence="1 4">Nucleus</location>
    </subcellularLocation>
</comment>
<evidence type="ECO:0000256" key="3">
    <source>
        <dbReference type="ARBA" id="ARBA00023242"/>
    </source>
</evidence>
<comment type="caution">
    <text evidence="7">The sequence shown here is derived from an EMBL/GenBank/DDBJ whole genome shotgun (WGS) entry which is preliminary data.</text>
</comment>
<name>A0ABD6EA18_9BILA</name>
<dbReference type="InterPro" id="IPR036390">
    <property type="entry name" value="WH_DNA-bd_sf"/>
</dbReference>
<dbReference type="AlphaFoldDB" id="A0ABD6EA18"/>
<sequence>METDMFMSSTTSMSSSLGTALGPIQLKSEDEDEKGKRRRSGKRQEKPPFSYIALIAMAIHAKPDRRATLTEIYAYLQNNFDFFRGEYNGWKNSIRHNLSLNECFVKLPKSSGGRSGKGHQWTIDSSCEFLFEEGSYRRRPRGYKARTRGQDYGSSRELETLETFCLGMNPQQELLFSVDETSPIGAPHSYMSQYPQPIPVGISSAPGYYPPCQTAFWPPPPPPPPPPPSAYEPSAGDWSMHNTYPISTPSYVYDSNNEMPQHCYAMNEEDYTTFNDASVIPQSKPVIQPFSEVEYTSSEYVMTPSEMQ</sequence>
<organism evidence="7 8">
    <name type="scientific">Gnathostoma spinigerum</name>
    <dbReference type="NCBI Taxonomy" id="75299"/>
    <lineage>
        <taxon>Eukaryota</taxon>
        <taxon>Metazoa</taxon>
        <taxon>Ecdysozoa</taxon>
        <taxon>Nematoda</taxon>
        <taxon>Chromadorea</taxon>
        <taxon>Rhabditida</taxon>
        <taxon>Spirurina</taxon>
        <taxon>Gnathostomatomorpha</taxon>
        <taxon>Gnathostomatoidea</taxon>
        <taxon>Gnathostomatidae</taxon>
        <taxon>Gnathostoma</taxon>
    </lineage>
</organism>
<dbReference type="EMBL" id="JBGFUD010001889">
    <property type="protein sequence ID" value="MFH4976883.1"/>
    <property type="molecule type" value="Genomic_DNA"/>
</dbReference>
<gene>
    <name evidence="7" type="ORF">AB6A40_003592</name>
</gene>
<evidence type="ECO:0000256" key="1">
    <source>
        <dbReference type="ARBA" id="ARBA00004123"/>
    </source>
</evidence>